<comment type="caution">
    <text evidence="10">The sequence shown here is derived from an EMBL/GenBank/DDBJ whole genome shotgun (WGS) entry which is preliminary data.</text>
</comment>
<feature type="compositionally biased region" description="Basic residues" evidence="8">
    <location>
        <begin position="1"/>
        <end position="10"/>
    </location>
</feature>
<evidence type="ECO:0000256" key="6">
    <source>
        <dbReference type="ARBA" id="ARBA00023136"/>
    </source>
</evidence>
<dbReference type="GO" id="GO:0055085">
    <property type="term" value="P:transmembrane transport"/>
    <property type="evidence" value="ECO:0007669"/>
    <property type="project" value="InterPro"/>
</dbReference>
<evidence type="ECO:0000313" key="11">
    <source>
        <dbReference type="Proteomes" id="UP000295217"/>
    </source>
</evidence>
<dbReference type="InterPro" id="IPR051393">
    <property type="entry name" value="ABC_transporter_permease"/>
</dbReference>
<feature type="transmembrane region" description="Helical" evidence="7">
    <location>
        <begin position="185"/>
        <end position="207"/>
    </location>
</feature>
<feature type="transmembrane region" description="Helical" evidence="7">
    <location>
        <begin position="91"/>
        <end position="122"/>
    </location>
</feature>
<keyword evidence="6 7" id="KW-0472">Membrane</keyword>
<name>A0A4R5A9Q9_9ACTN</name>
<evidence type="ECO:0000256" key="1">
    <source>
        <dbReference type="ARBA" id="ARBA00004651"/>
    </source>
</evidence>
<evidence type="ECO:0000259" key="9">
    <source>
        <dbReference type="PROSITE" id="PS50928"/>
    </source>
</evidence>
<sequence>MSTARCRRRSSSTGSRPMPGRRRAGEVGAAPIPRGARRAVAVSLLPGAALFATFFLVPLGVLLVTAFSRWGGLELAWTGLENYRRMLSDPVFFAALGNTLFYAAAAVAVQVPLGVAAGMVLALRPRGWEAFRTVIFVPFVISGAAYALVFSMFYNARAGLLNNALAALGLPGDRDWLFDTTTARWAVAGTFVFVVGFVMVLVMAEIAAIPDEVYEAAQIDGASSWRQAVHITLPLLRTVIGTVILIRLLVDIGMFDVVFILTAGGPDNATATLALYAYRAYLNGEWGYANAVGSTILVVGMVLIVAVRRLFRVGEGR</sequence>
<organism evidence="10 11">
    <name type="scientific">Jiangella aurantiaca</name>
    <dbReference type="NCBI Taxonomy" id="2530373"/>
    <lineage>
        <taxon>Bacteria</taxon>
        <taxon>Bacillati</taxon>
        <taxon>Actinomycetota</taxon>
        <taxon>Actinomycetes</taxon>
        <taxon>Jiangellales</taxon>
        <taxon>Jiangellaceae</taxon>
        <taxon>Jiangella</taxon>
    </lineage>
</organism>
<feature type="transmembrane region" description="Helical" evidence="7">
    <location>
        <begin position="286"/>
        <end position="307"/>
    </location>
</feature>
<keyword evidence="2 7" id="KW-0813">Transport</keyword>
<keyword evidence="11" id="KW-1185">Reference proteome</keyword>
<evidence type="ECO:0000256" key="5">
    <source>
        <dbReference type="ARBA" id="ARBA00022989"/>
    </source>
</evidence>
<comment type="subcellular location">
    <subcellularLocation>
        <location evidence="1 7">Cell membrane</location>
        <topology evidence="1 7">Multi-pass membrane protein</topology>
    </subcellularLocation>
</comment>
<keyword evidence="5 7" id="KW-1133">Transmembrane helix</keyword>
<dbReference type="InterPro" id="IPR000515">
    <property type="entry name" value="MetI-like"/>
</dbReference>
<feature type="transmembrane region" description="Helical" evidence="7">
    <location>
        <begin position="134"/>
        <end position="154"/>
    </location>
</feature>
<feature type="region of interest" description="Disordered" evidence="8">
    <location>
        <begin position="1"/>
        <end position="27"/>
    </location>
</feature>
<gene>
    <name evidence="10" type="ORF">E1262_18435</name>
</gene>
<dbReference type="CDD" id="cd06261">
    <property type="entry name" value="TM_PBP2"/>
    <property type="match status" value="1"/>
</dbReference>
<evidence type="ECO:0000256" key="7">
    <source>
        <dbReference type="RuleBase" id="RU363032"/>
    </source>
</evidence>
<dbReference type="Proteomes" id="UP000295217">
    <property type="component" value="Unassembled WGS sequence"/>
</dbReference>
<evidence type="ECO:0000256" key="3">
    <source>
        <dbReference type="ARBA" id="ARBA00022475"/>
    </source>
</evidence>
<accession>A0A4R5A9Q9</accession>
<proteinExistence type="inferred from homology"/>
<dbReference type="GO" id="GO:0005886">
    <property type="term" value="C:plasma membrane"/>
    <property type="evidence" value="ECO:0007669"/>
    <property type="project" value="UniProtKB-SubCell"/>
</dbReference>
<comment type="similarity">
    <text evidence="7">Belongs to the binding-protein-dependent transport system permease family.</text>
</comment>
<feature type="domain" description="ABC transmembrane type-1" evidence="9">
    <location>
        <begin position="96"/>
        <end position="307"/>
    </location>
</feature>
<evidence type="ECO:0000256" key="8">
    <source>
        <dbReference type="SAM" id="MobiDB-lite"/>
    </source>
</evidence>
<dbReference type="OrthoDB" id="3614395at2"/>
<reference evidence="10 11" key="1">
    <citation type="submission" date="2019-02" db="EMBL/GenBank/DDBJ databases">
        <title>Draft genome sequences of novel Actinobacteria.</title>
        <authorList>
            <person name="Sahin N."/>
            <person name="Ay H."/>
            <person name="Saygin H."/>
        </authorList>
    </citation>
    <scope>NUCLEOTIDE SEQUENCE [LARGE SCALE GENOMIC DNA]</scope>
    <source>
        <strain evidence="10 11">8K307</strain>
    </source>
</reference>
<dbReference type="PANTHER" id="PTHR30193">
    <property type="entry name" value="ABC TRANSPORTER PERMEASE PROTEIN"/>
    <property type="match status" value="1"/>
</dbReference>
<dbReference type="PANTHER" id="PTHR30193:SF41">
    <property type="entry name" value="DIACETYLCHITOBIOSE UPTAKE SYSTEM PERMEASE PROTEIN NGCF"/>
    <property type="match status" value="1"/>
</dbReference>
<protein>
    <submittedName>
        <fullName evidence="10">Sugar ABC transporter permease</fullName>
    </submittedName>
</protein>
<dbReference type="EMBL" id="SMLB01000027">
    <property type="protein sequence ID" value="TDD67629.1"/>
    <property type="molecule type" value="Genomic_DNA"/>
</dbReference>
<dbReference type="Pfam" id="PF00528">
    <property type="entry name" value="BPD_transp_1"/>
    <property type="match status" value="1"/>
</dbReference>
<evidence type="ECO:0000256" key="2">
    <source>
        <dbReference type="ARBA" id="ARBA00022448"/>
    </source>
</evidence>
<keyword evidence="3" id="KW-1003">Cell membrane</keyword>
<evidence type="ECO:0000256" key="4">
    <source>
        <dbReference type="ARBA" id="ARBA00022692"/>
    </source>
</evidence>
<keyword evidence="4 7" id="KW-0812">Transmembrane</keyword>
<evidence type="ECO:0000313" key="10">
    <source>
        <dbReference type="EMBL" id="TDD67629.1"/>
    </source>
</evidence>
<feature type="transmembrane region" description="Helical" evidence="7">
    <location>
        <begin position="44"/>
        <end position="71"/>
    </location>
</feature>
<dbReference type="Gene3D" id="1.10.3720.10">
    <property type="entry name" value="MetI-like"/>
    <property type="match status" value="1"/>
</dbReference>
<dbReference type="PROSITE" id="PS50928">
    <property type="entry name" value="ABC_TM1"/>
    <property type="match status" value="1"/>
</dbReference>
<dbReference type="SUPFAM" id="SSF161098">
    <property type="entry name" value="MetI-like"/>
    <property type="match status" value="1"/>
</dbReference>
<dbReference type="InterPro" id="IPR035906">
    <property type="entry name" value="MetI-like_sf"/>
</dbReference>
<dbReference type="AlphaFoldDB" id="A0A4R5A9Q9"/>